<keyword evidence="2" id="KW-0175">Coiled coil</keyword>
<evidence type="ECO:0000313" key="7">
    <source>
        <dbReference type="Proteomes" id="UP000828390"/>
    </source>
</evidence>
<dbReference type="Gene3D" id="1.20.58.2220">
    <property type="entry name" value="Formin, FH2 domain"/>
    <property type="match status" value="1"/>
</dbReference>
<dbReference type="Proteomes" id="UP000828390">
    <property type="component" value="Unassembled WGS sequence"/>
</dbReference>
<feature type="compositionally biased region" description="Polar residues" evidence="3">
    <location>
        <begin position="80"/>
        <end position="93"/>
    </location>
</feature>
<dbReference type="Gene3D" id="1.10.10.10">
    <property type="entry name" value="Winged helix-like DNA-binding domain superfamily/Winged helix DNA-binding domain"/>
    <property type="match status" value="1"/>
</dbReference>
<feature type="compositionally biased region" description="Basic residues" evidence="3">
    <location>
        <begin position="1057"/>
        <end position="1066"/>
    </location>
</feature>
<feature type="compositionally biased region" description="Basic and acidic residues" evidence="3">
    <location>
        <begin position="1067"/>
        <end position="1077"/>
    </location>
</feature>
<evidence type="ECO:0000313" key="6">
    <source>
        <dbReference type="EMBL" id="KAH3692295.1"/>
    </source>
</evidence>
<feature type="domain" description="DEP" evidence="4">
    <location>
        <begin position="12"/>
        <end position="71"/>
    </location>
</feature>
<dbReference type="GO" id="GO:0005737">
    <property type="term" value="C:cytoplasm"/>
    <property type="evidence" value="ECO:0007669"/>
    <property type="project" value="TreeGrafter"/>
</dbReference>
<feature type="compositionally biased region" description="Low complexity" evidence="3">
    <location>
        <begin position="1187"/>
        <end position="1201"/>
    </location>
</feature>
<dbReference type="GO" id="GO:0051015">
    <property type="term" value="F:actin filament binding"/>
    <property type="evidence" value="ECO:0007669"/>
    <property type="project" value="TreeGrafter"/>
</dbReference>
<dbReference type="PROSITE" id="PS50186">
    <property type="entry name" value="DEP"/>
    <property type="match status" value="1"/>
</dbReference>
<feature type="region of interest" description="Disordered" evidence="3">
    <location>
        <begin position="1271"/>
        <end position="1335"/>
    </location>
</feature>
<feature type="region of interest" description="Disordered" evidence="3">
    <location>
        <begin position="1187"/>
        <end position="1209"/>
    </location>
</feature>
<evidence type="ECO:0000256" key="1">
    <source>
        <dbReference type="ARBA" id="ARBA00005271"/>
    </source>
</evidence>
<dbReference type="EMBL" id="JAIWYP010000023">
    <property type="protein sequence ID" value="KAH3692295.1"/>
    <property type="molecule type" value="Genomic_DNA"/>
</dbReference>
<feature type="compositionally biased region" description="Polar residues" evidence="3">
    <location>
        <begin position="1281"/>
        <end position="1305"/>
    </location>
</feature>
<evidence type="ECO:0000259" key="4">
    <source>
        <dbReference type="PROSITE" id="PS50186"/>
    </source>
</evidence>
<feature type="compositionally biased region" description="Basic and acidic residues" evidence="3">
    <location>
        <begin position="878"/>
        <end position="888"/>
    </location>
</feature>
<dbReference type="GO" id="GO:0005856">
    <property type="term" value="C:cytoskeleton"/>
    <property type="evidence" value="ECO:0007669"/>
    <property type="project" value="TreeGrafter"/>
</dbReference>
<dbReference type="InterPro" id="IPR036390">
    <property type="entry name" value="WH_DNA-bd_sf"/>
</dbReference>
<feature type="domain" description="FH2" evidence="5">
    <location>
        <begin position="407"/>
        <end position="819"/>
    </location>
</feature>
<feature type="region of interest" description="Disordered" evidence="3">
    <location>
        <begin position="1370"/>
        <end position="1522"/>
    </location>
</feature>
<proteinExistence type="inferred from homology"/>
<feature type="region of interest" description="Disordered" evidence="3">
    <location>
        <begin position="80"/>
        <end position="102"/>
    </location>
</feature>
<feature type="region of interest" description="Disordered" evidence="3">
    <location>
        <begin position="1049"/>
        <end position="1081"/>
    </location>
</feature>
<feature type="compositionally biased region" description="Polar residues" evidence="3">
    <location>
        <begin position="889"/>
        <end position="902"/>
    </location>
</feature>
<dbReference type="SUPFAM" id="SSF46785">
    <property type="entry name" value="Winged helix' DNA-binding domain"/>
    <property type="match status" value="1"/>
</dbReference>
<feature type="compositionally biased region" description="Polar residues" evidence="3">
    <location>
        <begin position="1420"/>
        <end position="1432"/>
    </location>
</feature>
<feature type="compositionally biased region" description="Polar residues" evidence="3">
    <location>
        <begin position="209"/>
        <end position="220"/>
    </location>
</feature>
<feature type="compositionally biased region" description="Polar residues" evidence="3">
    <location>
        <begin position="1453"/>
        <end position="1509"/>
    </location>
</feature>
<feature type="region of interest" description="Disordered" evidence="3">
    <location>
        <begin position="839"/>
        <end position="934"/>
    </location>
</feature>
<evidence type="ECO:0000259" key="5">
    <source>
        <dbReference type="PROSITE" id="PS51444"/>
    </source>
</evidence>
<keyword evidence="7" id="KW-1185">Reference proteome</keyword>
<name>A0A9D4B7N9_DREPO</name>
<dbReference type="SMART" id="SM00498">
    <property type="entry name" value="FH2"/>
    <property type="match status" value="1"/>
</dbReference>
<feature type="region of interest" description="Disordered" evidence="3">
    <location>
        <begin position="946"/>
        <end position="1003"/>
    </location>
</feature>
<feature type="compositionally biased region" description="Basic and acidic residues" evidence="3">
    <location>
        <begin position="1323"/>
        <end position="1335"/>
    </location>
</feature>
<dbReference type="InterPro" id="IPR000591">
    <property type="entry name" value="DEP_dom"/>
</dbReference>
<feature type="region of interest" description="Disordered" evidence="3">
    <location>
        <begin position="373"/>
        <end position="413"/>
    </location>
</feature>
<feature type="coiled-coil region" evidence="2">
    <location>
        <begin position="297"/>
        <end position="349"/>
    </location>
</feature>
<dbReference type="GO" id="GO:0030866">
    <property type="term" value="P:cortical actin cytoskeleton organization"/>
    <property type="evidence" value="ECO:0007669"/>
    <property type="project" value="TreeGrafter"/>
</dbReference>
<gene>
    <name evidence="6" type="ORF">DPMN_194745</name>
</gene>
<evidence type="ECO:0000256" key="2">
    <source>
        <dbReference type="SAM" id="Coils"/>
    </source>
</evidence>
<accession>A0A9D4B7N9</accession>
<reference evidence="6" key="2">
    <citation type="submission" date="2020-11" db="EMBL/GenBank/DDBJ databases">
        <authorList>
            <person name="McCartney M.A."/>
            <person name="Auch B."/>
            <person name="Kono T."/>
            <person name="Mallez S."/>
            <person name="Becker A."/>
            <person name="Gohl D.M."/>
            <person name="Silverstein K.A.T."/>
            <person name="Koren S."/>
            <person name="Bechman K.B."/>
            <person name="Herman A."/>
            <person name="Abrahante J.E."/>
            <person name="Garbe J."/>
        </authorList>
    </citation>
    <scope>NUCLEOTIDE SEQUENCE</scope>
    <source>
        <strain evidence="6">Duluth1</strain>
        <tissue evidence="6">Whole animal</tissue>
    </source>
</reference>
<reference evidence="6" key="1">
    <citation type="journal article" date="2019" name="bioRxiv">
        <title>The Genome of the Zebra Mussel, Dreissena polymorpha: A Resource for Invasive Species Research.</title>
        <authorList>
            <person name="McCartney M.A."/>
            <person name="Auch B."/>
            <person name="Kono T."/>
            <person name="Mallez S."/>
            <person name="Zhang Y."/>
            <person name="Obille A."/>
            <person name="Becker A."/>
            <person name="Abrahante J.E."/>
            <person name="Garbe J."/>
            <person name="Badalamenti J.P."/>
            <person name="Herman A."/>
            <person name="Mangelson H."/>
            <person name="Liachko I."/>
            <person name="Sullivan S."/>
            <person name="Sone E.D."/>
            <person name="Koren S."/>
            <person name="Silverstein K.A.T."/>
            <person name="Beckman K.B."/>
            <person name="Gohl D.M."/>
        </authorList>
    </citation>
    <scope>NUCLEOTIDE SEQUENCE</scope>
    <source>
        <strain evidence="6">Duluth1</strain>
        <tissue evidence="6">Whole animal</tissue>
    </source>
</reference>
<dbReference type="GO" id="GO:0035556">
    <property type="term" value="P:intracellular signal transduction"/>
    <property type="evidence" value="ECO:0007669"/>
    <property type="project" value="InterPro"/>
</dbReference>
<sequence length="1596" mass="178887">MNWSRLRSNGSENVFKGSQLVTIILERHHQHFRSRATALKFCRQLFNDGVIRGVFGATSFEDSVQLYTWADENGGMKMTSRSASKLSSGTQNPAVEKMATPPKSYGYSSADVTLTKRELYKQREAIKPIERSRESSSSMQYSHDVNRYFREIQNDVNDRSEQHVTSHPHISSYQTSWNLQRASTASSESSVDILSHSYSKHSHRDKSPAKTSFSSPATSNSRDHDVIPEEADHEVPLPVMERTTTSSGYDGTSSFPRSVTTTDTSTTSDVDGMTSRITSTLVTSQQGWQQQPPQDYQNSYSDNEKQLIEQMKRMKKEHSHILRTYEDRINKLMTKMHELRSIAEMLENSSTKSSPYAMMNNKNGVLNFLNSKSENDRKLTPGATGIDGENPPPLPPRPGRGSRLNPSKPFIHTDANMTSLPWTRIILKDESGDEQTTIWHHMMEPKVDPEEVERLFSLPSASQTDGATLYDDLIIRRGRSRQQLVSIYDSERSKRIVVCMKCLRATLNDVISSVSTLDTSQINHEGLAELSELLSPNHDVDKILYHVRKKGAGHLDHPEYLVFELSKVDHFKDRLEFIRFRFRLLWHLFEIDQQMRELNTACDEVSTSTPLKNLLETLLSVGNYMNGATEMGQADGFNLDVVNKLKDLRDRDGKGTLLEFVLKTYCQVFESEVEIGCPTRFRLPEPSNMRHAALVSFEGLQDALSNLHSDLRHVRERLLDPRVNKDTTRPMDSFRVTAENFFAAALEVIGEQEKVLQDTRDIFDKTINYFYVDKQRVTPQQFFHVWAVFLHDCKYFWKLAHRRLAKERFELEFKYKGQLSASSLQGYGTFRAGVLQGLDSNNVNDPKTSTAQRNNARWAEAADKSTRPTVPPKPSRSRNADDVYHPSSDRSSSPKPLTSMPPSSVDVRKPQPKPHAQNGTPPFSPIPPPNYENHSELERFQGYKYPQQHHQQQQQQLNSFTTSGQPAPSGHVTPPAENGITGIHHDSSSAVTITKESDKKSQQFSLKAWLKREREQVRKGVECDAADGIPEAKTQSPAKSFSKFKNNMKQKFSSGSSKKHNDHSRKSKDTKSGDPKAYESPVAAQNGICISSPYDGHRPNYPTASTSGFKLGDKFQVPDNGLLASLESEFNSRPIPDTIISPIDDPDADDILAPSVNRYEHQNGVPPQMRQNVEQNDVNNNERYLFNSKSGGSNANDNGNGFTDGKFVSPGAESKRVVAVAAPSYKARMINNYENQGKFENPNIPRLHAEPAKSLRQNFANLTSNISNDIAKGYDGAESKNPYSKNGHDQTQPQTSSNHTHNTRPLNAEDSPYGRLSKTLNTPEKHAALPDTPRKRAVLENKNYVTPGNRVPINAQSVGSLIDKFDKTESYNEESATNRDGLPEASPPLPPRSGKSQSHIQNVDAPSFSQSSLAAKPYSAQPSTAYSPPSRWTTDKRGETYPSTPNRREDVSTAYNSPHSLYSTPQGQFSEGQTHSTYVTPKSSPANHKYTPLSNGHVVSTSSPSNHHVTNGFHENNGYLDNDRADNVVDDGYGAKLRRAANYSHSAFDRITKGSSPYTRNPSFGTTYEARRNIFATSTSSSSAVQNTDEVSYMAI</sequence>
<dbReference type="PANTHER" id="PTHR45920:SF7">
    <property type="entry name" value="FORMIN-G"/>
    <property type="match status" value="1"/>
</dbReference>
<feature type="compositionally biased region" description="Polar residues" evidence="3">
    <location>
        <begin position="839"/>
        <end position="855"/>
    </location>
</feature>
<dbReference type="PROSITE" id="PS51444">
    <property type="entry name" value="FH2"/>
    <property type="match status" value="1"/>
</dbReference>
<dbReference type="OrthoDB" id="427644at2759"/>
<comment type="caution">
    <text evidence="6">The sequence shown here is derived from an EMBL/GenBank/DDBJ whole genome shotgun (WGS) entry which is preliminary data.</text>
</comment>
<dbReference type="InterPro" id="IPR042201">
    <property type="entry name" value="FH2_Formin_sf"/>
</dbReference>
<evidence type="ECO:0008006" key="8">
    <source>
        <dbReference type="Google" id="ProtNLM"/>
    </source>
</evidence>
<dbReference type="InterPro" id="IPR036388">
    <property type="entry name" value="WH-like_DNA-bd_sf"/>
</dbReference>
<feature type="compositionally biased region" description="Low complexity" evidence="3">
    <location>
        <begin position="243"/>
        <end position="271"/>
    </location>
</feature>
<dbReference type="Pfam" id="PF02181">
    <property type="entry name" value="FH2"/>
    <property type="match status" value="1"/>
</dbReference>
<dbReference type="InterPro" id="IPR015425">
    <property type="entry name" value="FH2_Formin"/>
</dbReference>
<organism evidence="6 7">
    <name type="scientific">Dreissena polymorpha</name>
    <name type="common">Zebra mussel</name>
    <name type="synonym">Mytilus polymorpha</name>
    <dbReference type="NCBI Taxonomy" id="45954"/>
    <lineage>
        <taxon>Eukaryota</taxon>
        <taxon>Metazoa</taxon>
        <taxon>Spiralia</taxon>
        <taxon>Lophotrochozoa</taxon>
        <taxon>Mollusca</taxon>
        <taxon>Bivalvia</taxon>
        <taxon>Autobranchia</taxon>
        <taxon>Heteroconchia</taxon>
        <taxon>Euheterodonta</taxon>
        <taxon>Imparidentia</taxon>
        <taxon>Neoheterodontei</taxon>
        <taxon>Myida</taxon>
        <taxon>Dreissenoidea</taxon>
        <taxon>Dreissenidae</taxon>
        <taxon>Dreissena</taxon>
    </lineage>
</organism>
<dbReference type="PANTHER" id="PTHR45920">
    <property type="entry name" value="FORMIN HOMOLOGY 2 DOMAIN CONTAINING, ISOFORM I"/>
    <property type="match status" value="1"/>
</dbReference>
<protein>
    <recommendedName>
        <fullName evidence="8">FH2 domain-containing protein</fullName>
    </recommendedName>
</protein>
<feature type="compositionally biased region" description="Polar residues" evidence="3">
    <location>
        <begin position="957"/>
        <end position="966"/>
    </location>
</feature>
<comment type="similarity">
    <text evidence="1">Belongs to the formin homology family. Cappuccino subfamily.</text>
</comment>
<evidence type="ECO:0000256" key="3">
    <source>
        <dbReference type="SAM" id="MobiDB-lite"/>
    </source>
</evidence>
<dbReference type="SUPFAM" id="SSF101447">
    <property type="entry name" value="Formin homology 2 domain (FH2 domain)"/>
    <property type="match status" value="1"/>
</dbReference>
<feature type="region of interest" description="Disordered" evidence="3">
    <location>
        <begin position="195"/>
        <end position="273"/>
    </location>
</feature>